<dbReference type="Pfam" id="PF12937">
    <property type="entry name" value="F-box-like"/>
    <property type="match status" value="1"/>
</dbReference>
<accession>A0AA97P8J4</accession>
<dbReference type="GO" id="GO:0019005">
    <property type="term" value="C:SCF ubiquitin ligase complex"/>
    <property type="evidence" value="ECO:0007669"/>
    <property type="project" value="TreeGrafter"/>
</dbReference>
<dbReference type="GO" id="GO:0031146">
    <property type="term" value="P:SCF-dependent proteasomal ubiquitin-dependent protein catabolic process"/>
    <property type="evidence" value="ECO:0007669"/>
    <property type="project" value="TreeGrafter"/>
</dbReference>
<evidence type="ECO:0000256" key="1">
    <source>
        <dbReference type="ARBA" id="ARBA00022786"/>
    </source>
</evidence>
<organism evidence="4">
    <name type="scientific">Pyricularia oryzae (strain Y34)</name>
    <name type="common">Rice blast fungus</name>
    <name type="synonym">Magnaporthe oryzae</name>
    <dbReference type="NCBI Taxonomy" id="1143189"/>
    <lineage>
        <taxon>Eukaryota</taxon>
        <taxon>Fungi</taxon>
        <taxon>Dikarya</taxon>
        <taxon>Ascomycota</taxon>
        <taxon>Pezizomycotina</taxon>
        <taxon>Sordariomycetes</taxon>
        <taxon>Sordariomycetidae</taxon>
        <taxon>Magnaporthales</taxon>
        <taxon>Pyriculariaceae</taxon>
        <taxon>Pyricularia</taxon>
    </lineage>
</organism>
<dbReference type="PROSITE" id="PS50181">
    <property type="entry name" value="FBOX"/>
    <property type="match status" value="1"/>
</dbReference>
<reference evidence="4" key="1">
    <citation type="journal article" date="2012" name="PLoS Genet.">
        <title>Comparative analysis of the genomes of two field isolates of the rice blast fungus Magnaporthe oryzae.</title>
        <authorList>
            <person name="Xue M."/>
            <person name="Yang J."/>
            <person name="Li Z."/>
            <person name="Hu S."/>
            <person name="Yao N."/>
            <person name="Dean R.A."/>
            <person name="Zhao W."/>
            <person name="Shen M."/>
            <person name="Zhang H."/>
            <person name="Li C."/>
            <person name="Liu L."/>
            <person name="Cao L."/>
            <person name="Xu X."/>
            <person name="Xing Y."/>
            <person name="Hsiang T."/>
            <person name="Zhang Z."/>
            <person name="Xu J.R."/>
            <person name="Peng Y.L."/>
        </authorList>
    </citation>
    <scope>NUCLEOTIDE SEQUENCE</scope>
    <source>
        <strain evidence="4">Y34</strain>
    </source>
</reference>
<gene>
    <name evidence="4" type="ORF">OOU_Y34scaffold00108g3</name>
</gene>
<feature type="compositionally biased region" description="Low complexity" evidence="2">
    <location>
        <begin position="87"/>
        <end position="102"/>
    </location>
</feature>
<feature type="compositionally biased region" description="Low complexity" evidence="2">
    <location>
        <begin position="172"/>
        <end position="214"/>
    </location>
</feature>
<feature type="region of interest" description="Disordered" evidence="2">
    <location>
        <begin position="172"/>
        <end position="217"/>
    </location>
</feature>
<feature type="compositionally biased region" description="Polar residues" evidence="2">
    <location>
        <begin position="107"/>
        <end position="117"/>
    </location>
</feature>
<keyword evidence="1" id="KW-0833">Ubl conjugation pathway</keyword>
<dbReference type="AlphaFoldDB" id="A0AA97P8J4"/>
<protein>
    <submittedName>
        <fullName evidence="4">F-box protein</fullName>
    </submittedName>
</protein>
<evidence type="ECO:0000313" key="4">
    <source>
        <dbReference type="EMBL" id="ELQ44010.1"/>
    </source>
</evidence>
<dbReference type="Pfam" id="PF19270">
    <property type="entry name" value="FBO_C"/>
    <property type="match status" value="1"/>
</dbReference>
<dbReference type="InterPro" id="IPR036047">
    <property type="entry name" value="F-box-like_dom_sf"/>
</dbReference>
<sequence length="560" mass="62210">MEDPPEDINSALESFREQWRAEVRAKQSQTKPRSDTPPQNTKTGQNNKTSSQQQKTSDKRKPPTSPTQLKSKVQVQVRAHVQPPPTAEASSPSSSSSKPRIAAVEDTPSSASAQTPLPTAAKPEKTRSAVELYEDAVEQETRGNLGESLKLYRTAFRLDPKVEQQYKSKHFAAAWAPQKKPSSAAAGSSAAGEKQQQPDRTATTSTSTSTTTATKPQSLNDLINSFAGLAIEPAAPPIEGMPPPPCPIAALPDEVLLHILQDVTVDDVGDFVRLSQVCKRLAFLVATEGRIWRRVCLGTEFGFLGMHRRFQTSLTWEPEKFVLEELGMLRLDGQSETTPLEQEQGEPAISWALLSSKYGGSWQTMFRSRPRIRFNGCYISTVNYIRAGQASANQVTWNSPVHICTYFRYLRFFRDGTCISLLTTAEPAEVVQHLTKESLQLHRQGASGHLPSIVMQNALKGRWRLGSAVSQLFDDASKAEGEGKQEEPPETEEDLFIETEGIGKYMYRLDLALKTAGKLAKNNKLAWKGHYSYNRLTDDLAEFPLKNDRPFIFSRVKRFA</sequence>
<dbReference type="InterPro" id="IPR045464">
    <property type="entry name" value="Hrt3/FBXO9_C"/>
</dbReference>
<dbReference type="EMBL" id="JH793559">
    <property type="protein sequence ID" value="ELQ44010.1"/>
    <property type="molecule type" value="Genomic_DNA"/>
</dbReference>
<proteinExistence type="predicted"/>
<dbReference type="GO" id="GO:0005737">
    <property type="term" value="C:cytoplasm"/>
    <property type="evidence" value="ECO:0007669"/>
    <property type="project" value="TreeGrafter"/>
</dbReference>
<evidence type="ECO:0000256" key="2">
    <source>
        <dbReference type="SAM" id="MobiDB-lite"/>
    </source>
</evidence>
<dbReference type="Gene3D" id="1.20.1280.50">
    <property type="match status" value="1"/>
</dbReference>
<dbReference type="SMR" id="A0AA97P8J4"/>
<evidence type="ECO:0000259" key="3">
    <source>
        <dbReference type="PROSITE" id="PS50181"/>
    </source>
</evidence>
<feature type="domain" description="F-box" evidence="3">
    <location>
        <begin position="245"/>
        <end position="295"/>
    </location>
</feature>
<dbReference type="PANTHER" id="PTHR12874:SF9">
    <property type="entry name" value="F-BOX ONLY PROTEIN 48"/>
    <property type="match status" value="1"/>
</dbReference>
<dbReference type="PANTHER" id="PTHR12874">
    <property type="entry name" value="F-BOX ONLY PROTEIN 48-RELATED"/>
    <property type="match status" value="1"/>
</dbReference>
<dbReference type="Proteomes" id="UP000011086">
    <property type="component" value="Unassembled WGS sequence"/>
</dbReference>
<name>A0AA97P8J4_PYRO3</name>
<feature type="compositionally biased region" description="Polar residues" evidence="2">
    <location>
        <begin position="26"/>
        <end position="55"/>
    </location>
</feature>
<dbReference type="InterPro" id="IPR001810">
    <property type="entry name" value="F-box_dom"/>
</dbReference>
<feature type="region of interest" description="Disordered" evidence="2">
    <location>
        <begin position="1"/>
        <end position="144"/>
    </location>
</feature>
<feature type="compositionally biased region" description="Basic and acidic residues" evidence="2">
    <location>
        <begin position="14"/>
        <end position="25"/>
    </location>
</feature>
<dbReference type="SUPFAM" id="SSF81383">
    <property type="entry name" value="F-box domain"/>
    <property type="match status" value="1"/>
</dbReference>